<name>A0A9D1H8K4_9FIRM</name>
<sequence>MNHNFKKAMTALMLSALIVSSFSAVTAGANDAAGRLIHRESASASQDEELGGSSSSSDTDEGSSSSSNADGTSSSSSSEEEEEEEGSSSSGESEESSSSSETSSSESSTSSSDEESSETSSDTSQEAPEGAVSTEEELREAIESAEGEIVLADNITLSAPLNLEKAVSIDGNGHTLVSGFASLDSLITLMPGASGSEFKNITLTVSEGNKHSLNIWKAGDVTLENVTLDHSAAATGAPLVINNADVTINGKCTVITGENSWYGINLDDRYGETFLTFDLEAEITFSDVYGKDLLWIDESQSQITVNNPEVAGLVYSELRGQYLAPTVLADGNKYATIQEAIAAVESGTITLLQDTIVYSAITIDKDLTIDGAGFTLIGSEKEGSFPVEYRALTSNMMNITNGATVTLRDVQLTAGNLNHDVLYIEQGGNVTLENVSLDHTNAAGGAAMTIESADVTVSGSLNVITGENSECGINVDSATHSQDATLTFADGCDVKHQDASGNEVPLVNLDLAEGQSPESAVVNPGNAGLEFDENGQVVPIPGEEEPEEPETPEAPVATVTVNGVEVGKFDTLQEALNHAPSGATITVTKNGLSAVVSGNRIFTIVLAGEATEYPALRPANGYLLANLGGGQYYVYEAPLIPEIPDTDPLDGWVKRGSRWYLYDNGKKLTGWHKDGNAWYYMDSRGVMLDDGLEVIDGVTYYFYNWGGMANAWWYKDDNGDWFYFRGNGAVAKSSWIEWKGEYYYVGTDGKMLTNTTTPDGYRVDRNGKWIR</sequence>
<dbReference type="InterPro" id="IPR018337">
    <property type="entry name" value="Cell_wall/Cho-bd_repeat"/>
</dbReference>
<feature type="chain" id="PRO_5039533876" evidence="4">
    <location>
        <begin position="30"/>
        <end position="771"/>
    </location>
</feature>
<feature type="compositionally biased region" description="Low complexity" evidence="3">
    <location>
        <begin position="87"/>
        <end position="111"/>
    </location>
</feature>
<dbReference type="EMBL" id="DVLW01000167">
    <property type="protein sequence ID" value="HIT94724.1"/>
    <property type="molecule type" value="Genomic_DNA"/>
</dbReference>
<feature type="repeat" description="Cell wall-binding" evidence="2">
    <location>
        <begin position="668"/>
        <end position="687"/>
    </location>
</feature>
<gene>
    <name evidence="5" type="ORF">IAC43_06030</name>
</gene>
<comment type="caution">
    <text evidence="5">The sequence shown here is derived from an EMBL/GenBank/DDBJ whole genome shotgun (WGS) entry which is preliminary data.</text>
</comment>
<dbReference type="Pfam" id="PF01473">
    <property type="entry name" value="Choline_bind_1"/>
    <property type="match status" value="2"/>
</dbReference>
<protein>
    <submittedName>
        <fullName evidence="5">N-acetylmuramoyl-L-alanine amidase family protein</fullName>
    </submittedName>
</protein>
<evidence type="ECO:0000256" key="1">
    <source>
        <dbReference type="ARBA" id="ARBA00022737"/>
    </source>
</evidence>
<feature type="compositionally biased region" description="Low complexity" evidence="3">
    <location>
        <begin position="51"/>
        <end position="77"/>
    </location>
</feature>
<dbReference type="AlphaFoldDB" id="A0A9D1H8K4"/>
<feature type="region of interest" description="Disordered" evidence="3">
    <location>
        <begin position="39"/>
        <end position="140"/>
    </location>
</feature>
<evidence type="ECO:0000256" key="4">
    <source>
        <dbReference type="SAM" id="SignalP"/>
    </source>
</evidence>
<keyword evidence="1" id="KW-0677">Repeat</keyword>
<reference evidence="5" key="2">
    <citation type="journal article" date="2021" name="PeerJ">
        <title>Extensive microbial diversity within the chicken gut microbiome revealed by metagenomics and culture.</title>
        <authorList>
            <person name="Gilroy R."/>
            <person name="Ravi A."/>
            <person name="Getino M."/>
            <person name="Pursley I."/>
            <person name="Horton D.L."/>
            <person name="Alikhan N.F."/>
            <person name="Baker D."/>
            <person name="Gharbi K."/>
            <person name="Hall N."/>
            <person name="Watson M."/>
            <person name="Adriaenssens E.M."/>
            <person name="Foster-Nyarko E."/>
            <person name="Jarju S."/>
            <person name="Secka A."/>
            <person name="Antonio M."/>
            <person name="Oren A."/>
            <person name="Chaudhuri R.R."/>
            <person name="La Ragione R."/>
            <person name="Hildebrand F."/>
            <person name="Pallen M.J."/>
        </authorList>
    </citation>
    <scope>NUCLEOTIDE SEQUENCE</scope>
    <source>
        <strain evidence="5">ChiBcec7-5410</strain>
    </source>
</reference>
<dbReference type="SUPFAM" id="SSF69360">
    <property type="entry name" value="Cell wall binding repeat"/>
    <property type="match status" value="1"/>
</dbReference>
<organism evidence="5 6">
    <name type="scientific">Candidatus Faecivivens stercoripullorum</name>
    <dbReference type="NCBI Taxonomy" id="2840805"/>
    <lineage>
        <taxon>Bacteria</taxon>
        <taxon>Bacillati</taxon>
        <taxon>Bacillota</taxon>
        <taxon>Clostridia</taxon>
        <taxon>Eubacteriales</taxon>
        <taxon>Oscillospiraceae</taxon>
        <taxon>Oscillospiraceae incertae sedis</taxon>
        <taxon>Candidatus Faecivivens</taxon>
    </lineage>
</organism>
<dbReference type="PROSITE" id="PS51170">
    <property type="entry name" value="CW"/>
    <property type="match status" value="1"/>
</dbReference>
<dbReference type="InterPro" id="IPR046776">
    <property type="entry name" value="Pectate_lyase_5"/>
</dbReference>
<dbReference type="Gene3D" id="2.10.270.10">
    <property type="entry name" value="Cholin Binding"/>
    <property type="match status" value="2"/>
</dbReference>
<dbReference type="Pfam" id="PF19085">
    <property type="entry name" value="Choline_bind_2"/>
    <property type="match status" value="1"/>
</dbReference>
<evidence type="ECO:0000313" key="6">
    <source>
        <dbReference type="Proteomes" id="UP000824160"/>
    </source>
</evidence>
<keyword evidence="4" id="KW-0732">Signal</keyword>
<evidence type="ECO:0000256" key="2">
    <source>
        <dbReference type="PROSITE-ProRule" id="PRU00591"/>
    </source>
</evidence>
<dbReference type="SUPFAM" id="SSF51126">
    <property type="entry name" value="Pectin lyase-like"/>
    <property type="match status" value="2"/>
</dbReference>
<reference evidence="5" key="1">
    <citation type="submission" date="2020-10" db="EMBL/GenBank/DDBJ databases">
        <authorList>
            <person name="Gilroy R."/>
        </authorList>
    </citation>
    <scope>NUCLEOTIDE SEQUENCE</scope>
    <source>
        <strain evidence="5">ChiBcec7-5410</strain>
    </source>
</reference>
<feature type="signal peptide" evidence="4">
    <location>
        <begin position="1"/>
        <end position="29"/>
    </location>
</feature>
<accession>A0A9D1H8K4</accession>
<dbReference type="Pfam" id="PF20585">
    <property type="entry name" value="Pectate_lyase_5"/>
    <property type="match status" value="1"/>
</dbReference>
<evidence type="ECO:0000256" key="3">
    <source>
        <dbReference type="SAM" id="MobiDB-lite"/>
    </source>
</evidence>
<proteinExistence type="predicted"/>
<dbReference type="Proteomes" id="UP000824160">
    <property type="component" value="Unassembled WGS sequence"/>
</dbReference>
<evidence type="ECO:0000313" key="5">
    <source>
        <dbReference type="EMBL" id="HIT94724.1"/>
    </source>
</evidence>
<dbReference type="InterPro" id="IPR011050">
    <property type="entry name" value="Pectin_lyase_fold/virulence"/>
</dbReference>